<name>A0A090MV76_STRRB</name>
<evidence type="ECO:0000313" key="4">
    <source>
        <dbReference type="WormBase" id="SRAE_1000096800"/>
    </source>
</evidence>
<dbReference type="WBParaSite" id="SRAE_1000096800.1">
    <property type="protein sequence ID" value="SRAE_1000096800.1"/>
    <property type="gene ID" value="WBGene00257568"/>
</dbReference>
<protein>
    <submittedName>
        <fullName evidence="1 3">Uncharacterized protein</fullName>
    </submittedName>
</protein>
<evidence type="ECO:0000313" key="1">
    <source>
        <dbReference type="EMBL" id="CEF62698.1"/>
    </source>
</evidence>
<evidence type="ECO:0000313" key="3">
    <source>
        <dbReference type="WBParaSite" id="SRAE_1000096800.1"/>
    </source>
</evidence>
<reference evidence="1 2" key="1">
    <citation type="submission" date="2014-09" db="EMBL/GenBank/DDBJ databases">
        <authorList>
            <person name="Martin A.A."/>
        </authorList>
    </citation>
    <scope>NUCLEOTIDE SEQUENCE</scope>
    <source>
        <strain evidence="2">ED321</strain>
        <strain evidence="1">ED321 Heterogonic</strain>
    </source>
</reference>
<dbReference type="Proteomes" id="UP000035682">
    <property type="component" value="Unplaced"/>
</dbReference>
<dbReference type="CTD" id="36375063"/>
<accession>A0A090MV76</accession>
<proteinExistence type="predicted"/>
<dbReference type="AlphaFoldDB" id="A0A090MV76"/>
<gene>
    <name evidence="1 3 4" type="ORF">SRAE_1000096800</name>
</gene>
<keyword evidence="2" id="KW-1185">Reference proteome</keyword>
<sequence>MSDAESSGDYLDQLSQITITLESSVKNLHQLMMKETKKKKTYDWITQHNSINNHKKVSMVNLAKRLPELSIKTKQINKLKDTEDTSEESKSYSSNTTGIRGVQLFIKTIENKKRIIFGNVAYLFENDSKYKYFRINVLNTKLMKSIILCCRDKNNFMILEKENYTYIKVNPEAATEKFNLIKRFVVKFTDKIEARNVYKCINSV</sequence>
<evidence type="ECO:0000313" key="2">
    <source>
        <dbReference type="Proteomes" id="UP000035682"/>
    </source>
</evidence>
<dbReference type="WormBase" id="SRAE_1000096800">
    <property type="protein sequence ID" value="SRP04578"/>
    <property type="gene ID" value="WBGene00257568"/>
</dbReference>
<dbReference type="GeneID" id="36375063"/>
<dbReference type="EMBL" id="LN609528">
    <property type="protein sequence ID" value="CEF62698.1"/>
    <property type="molecule type" value="Genomic_DNA"/>
</dbReference>
<dbReference type="RefSeq" id="XP_024501900.1">
    <property type="nucleotide sequence ID" value="XM_024647865.1"/>
</dbReference>
<reference evidence="3" key="2">
    <citation type="submission" date="2020-12" db="UniProtKB">
        <authorList>
            <consortium name="WormBaseParasite"/>
        </authorList>
    </citation>
    <scope>IDENTIFICATION</scope>
</reference>
<organism evidence="1">
    <name type="scientific">Strongyloides ratti</name>
    <name type="common">Parasitic roundworm</name>
    <dbReference type="NCBI Taxonomy" id="34506"/>
    <lineage>
        <taxon>Eukaryota</taxon>
        <taxon>Metazoa</taxon>
        <taxon>Ecdysozoa</taxon>
        <taxon>Nematoda</taxon>
        <taxon>Chromadorea</taxon>
        <taxon>Rhabditida</taxon>
        <taxon>Tylenchina</taxon>
        <taxon>Panagrolaimomorpha</taxon>
        <taxon>Strongyloidoidea</taxon>
        <taxon>Strongyloididae</taxon>
        <taxon>Strongyloides</taxon>
    </lineage>
</organism>